<dbReference type="GO" id="GO:0016020">
    <property type="term" value="C:membrane"/>
    <property type="evidence" value="ECO:0007669"/>
    <property type="project" value="TreeGrafter"/>
</dbReference>
<organism evidence="2">
    <name type="scientific">Aegilops tauschii</name>
    <name type="common">Tausch's goatgrass</name>
    <name type="synonym">Aegilops squarrosa</name>
    <dbReference type="NCBI Taxonomy" id="37682"/>
    <lineage>
        <taxon>Eukaryota</taxon>
        <taxon>Viridiplantae</taxon>
        <taxon>Streptophyta</taxon>
        <taxon>Embryophyta</taxon>
        <taxon>Tracheophyta</taxon>
        <taxon>Spermatophyta</taxon>
        <taxon>Magnoliopsida</taxon>
        <taxon>Liliopsida</taxon>
        <taxon>Poales</taxon>
        <taxon>Poaceae</taxon>
        <taxon>BOP clade</taxon>
        <taxon>Pooideae</taxon>
        <taxon>Triticodae</taxon>
        <taxon>Triticeae</taxon>
        <taxon>Triticinae</taxon>
        <taxon>Aegilops</taxon>
    </lineage>
</organism>
<dbReference type="Pfam" id="PF13962">
    <property type="entry name" value="PGG"/>
    <property type="match status" value="3"/>
</dbReference>
<evidence type="ECO:0000259" key="1">
    <source>
        <dbReference type="Pfam" id="PF13962"/>
    </source>
</evidence>
<dbReference type="ExpressionAtlas" id="M8APW3">
    <property type="expression patterns" value="baseline"/>
</dbReference>
<dbReference type="AlphaFoldDB" id="M8APW3"/>
<proteinExistence type="predicted"/>
<dbReference type="PANTHER" id="PTHR24177:SF395">
    <property type="entry name" value="PGG DOMAIN-CONTAINING PROTEIN"/>
    <property type="match status" value="1"/>
</dbReference>
<sequence length="494" mass="53510">MPTDQSGQQATAPGQGQQPWEYSLRKYLLLLATLVVTVTYGNTPGGVWQVTHDGQLAGDPIIRQTNYHRYLAFFYCNATAFAASLVVIVLILILAIRHDKDKDKGKKDAVRVVLPLRGFMVLDLLSLLGAYGAGTCRDKISIIYSAVLVAIVFVCIMLRWRDAPQEAQSRRTALQGPDAPGDVRGDVAGLSTPGGFWDSTGTTYRPGDAILKDHHSLRLTVFLLCNTTAFLASLLITMLLIIDGKKLREKTARSRVLYGCIVVALVSLVGAYTAGSCRKTDTTAKLVGLVGAVLAMAYILLYGGFYTPAPKISCSCFSPAKRPDDDVSAKELLEKARSLVLLLATLAATITYTAGLDPPGGFWQDNGDGHIAGDPILLTTNARRYKAFFYCNSIAFVASLVAIVLVQWQLHFPYGFHRCHHDAATALAAKREGQRLGEMVAEGDELDDPTGFGHPPSGLCSRLQQGVEDVCVCRHAHTCRSGLLCNPYDAVNMV</sequence>
<dbReference type="PANTHER" id="PTHR24177">
    <property type="entry name" value="CASKIN"/>
    <property type="match status" value="1"/>
</dbReference>
<name>M8APW3_AEGTA</name>
<accession>M8APW3</accession>
<feature type="domain" description="PGG" evidence="1">
    <location>
        <begin position="331"/>
        <end position="414"/>
    </location>
</feature>
<feature type="domain" description="PGG" evidence="1">
    <location>
        <begin position="20"/>
        <end position="137"/>
    </location>
</feature>
<feature type="domain" description="PGG" evidence="1">
    <location>
        <begin position="188"/>
        <end position="278"/>
    </location>
</feature>
<evidence type="ECO:0000313" key="2">
    <source>
        <dbReference type="EnsemblPlants" id="EMT03755"/>
    </source>
</evidence>
<dbReference type="InterPro" id="IPR026961">
    <property type="entry name" value="PGG_dom"/>
</dbReference>
<reference evidence="2" key="1">
    <citation type="submission" date="2015-06" db="UniProtKB">
        <authorList>
            <consortium name="EnsemblPlants"/>
        </authorList>
    </citation>
    <scope>IDENTIFICATION</scope>
</reference>
<protein>
    <recommendedName>
        <fullName evidence="1">PGG domain-containing protein</fullName>
    </recommendedName>
</protein>
<dbReference type="EnsemblPlants" id="EMT03755">
    <property type="protein sequence ID" value="EMT03755"/>
    <property type="gene ID" value="F775_25440"/>
</dbReference>